<keyword evidence="10" id="KW-1185">Reference proteome</keyword>
<dbReference type="Pfam" id="PF01694">
    <property type="entry name" value="Rhomboid"/>
    <property type="match status" value="1"/>
</dbReference>
<evidence type="ECO:0000256" key="1">
    <source>
        <dbReference type="ARBA" id="ARBA00004141"/>
    </source>
</evidence>
<dbReference type="Proteomes" id="UP000636960">
    <property type="component" value="Unassembled WGS sequence"/>
</dbReference>
<feature type="transmembrane region" description="Helical" evidence="7">
    <location>
        <begin position="275"/>
        <end position="294"/>
    </location>
</feature>
<keyword evidence="4" id="KW-0378">Hydrolase</keyword>
<keyword evidence="3 7" id="KW-0812">Transmembrane</keyword>
<reference evidence="9" key="1">
    <citation type="submission" date="2021-01" db="EMBL/GenBank/DDBJ databases">
        <title>Whole genome shotgun sequence of Actinoplanes rishiriensis NBRC 108556.</title>
        <authorList>
            <person name="Komaki H."/>
            <person name="Tamura T."/>
        </authorList>
    </citation>
    <scope>NUCLEOTIDE SEQUENCE</scope>
    <source>
        <strain evidence="9">NBRC 108556</strain>
    </source>
</reference>
<dbReference type="GO" id="GO:0016020">
    <property type="term" value="C:membrane"/>
    <property type="evidence" value="ECO:0007669"/>
    <property type="project" value="UniProtKB-SubCell"/>
</dbReference>
<comment type="caution">
    <text evidence="9">The sequence shown here is derived from an EMBL/GenBank/DDBJ whole genome shotgun (WGS) entry which is preliminary data.</text>
</comment>
<proteinExistence type="inferred from homology"/>
<evidence type="ECO:0000256" key="6">
    <source>
        <dbReference type="ARBA" id="ARBA00023136"/>
    </source>
</evidence>
<keyword evidence="9" id="KW-0645">Protease</keyword>
<dbReference type="InterPro" id="IPR035952">
    <property type="entry name" value="Rhomboid-like_sf"/>
</dbReference>
<feature type="transmembrane region" description="Helical" evidence="7">
    <location>
        <begin position="229"/>
        <end position="246"/>
    </location>
</feature>
<evidence type="ECO:0000256" key="5">
    <source>
        <dbReference type="ARBA" id="ARBA00022989"/>
    </source>
</evidence>
<evidence type="ECO:0000256" key="3">
    <source>
        <dbReference type="ARBA" id="ARBA00022692"/>
    </source>
</evidence>
<dbReference type="SUPFAM" id="SSF144091">
    <property type="entry name" value="Rhomboid-like"/>
    <property type="match status" value="1"/>
</dbReference>
<keyword evidence="6 7" id="KW-0472">Membrane</keyword>
<dbReference type="InterPro" id="IPR050925">
    <property type="entry name" value="Rhomboid_protease_S54"/>
</dbReference>
<organism evidence="9 10">
    <name type="scientific">Paractinoplanes rishiriensis</name>
    <dbReference type="NCBI Taxonomy" id="1050105"/>
    <lineage>
        <taxon>Bacteria</taxon>
        <taxon>Bacillati</taxon>
        <taxon>Actinomycetota</taxon>
        <taxon>Actinomycetes</taxon>
        <taxon>Micromonosporales</taxon>
        <taxon>Micromonosporaceae</taxon>
        <taxon>Paractinoplanes</taxon>
    </lineage>
</organism>
<feature type="transmembrane region" description="Helical" evidence="7">
    <location>
        <begin position="70"/>
        <end position="88"/>
    </location>
</feature>
<evidence type="ECO:0000256" key="4">
    <source>
        <dbReference type="ARBA" id="ARBA00022801"/>
    </source>
</evidence>
<feature type="transmembrane region" description="Helical" evidence="7">
    <location>
        <begin position="200"/>
        <end position="217"/>
    </location>
</feature>
<feature type="transmembrane region" description="Helical" evidence="7">
    <location>
        <begin position="176"/>
        <end position="194"/>
    </location>
</feature>
<evidence type="ECO:0000256" key="7">
    <source>
        <dbReference type="SAM" id="Phobius"/>
    </source>
</evidence>
<name>A0A919JYS3_9ACTN</name>
<dbReference type="AlphaFoldDB" id="A0A919JYS3"/>
<dbReference type="Gene3D" id="1.20.1540.10">
    <property type="entry name" value="Rhomboid-like"/>
    <property type="match status" value="1"/>
</dbReference>
<dbReference type="GO" id="GO:0006508">
    <property type="term" value="P:proteolysis"/>
    <property type="evidence" value="ECO:0007669"/>
    <property type="project" value="UniProtKB-KW"/>
</dbReference>
<dbReference type="EMBL" id="BOMV01000039">
    <property type="protein sequence ID" value="GIE95965.1"/>
    <property type="molecule type" value="Genomic_DNA"/>
</dbReference>
<dbReference type="RefSeq" id="WP_239162806.1">
    <property type="nucleotide sequence ID" value="NZ_BOMV01000039.1"/>
</dbReference>
<gene>
    <name evidence="9" type="ORF">Ari01nite_34300</name>
</gene>
<dbReference type="GO" id="GO:0004252">
    <property type="term" value="F:serine-type endopeptidase activity"/>
    <property type="evidence" value="ECO:0007669"/>
    <property type="project" value="InterPro"/>
</dbReference>
<accession>A0A919JYS3</accession>
<protein>
    <submittedName>
        <fullName evidence="9">Rhomboid family intramembrane serine protease</fullName>
    </submittedName>
</protein>
<evidence type="ECO:0000256" key="2">
    <source>
        <dbReference type="ARBA" id="ARBA00009045"/>
    </source>
</evidence>
<evidence type="ECO:0000259" key="8">
    <source>
        <dbReference type="Pfam" id="PF01694"/>
    </source>
</evidence>
<comment type="subcellular location">
    <subcellularLocation>
        <location evidence="1">Membrane</location>
        <topology evidence="1">Multi-pass membrane protein</topology>
    </subcellularLocation>
</comment>
<sequence length="300" mass="32600">MDTVGAETTCYRHPKRETFVRCSRCDKYICSDCMREAPVGQRCPECVKEENRSVRRARTIFGATPESTPYVTYTLIVVTVLVYVAQLVNPALVDQFDVLGRGLLGPDGEYYIDDGFPDPDYRPIGILNGEWWRLFTGAFLHQPPGNGFGLLHIAFNMMWLWTLGRFLEGQLGRLRFVALYFVAALGGSVLVVLVDPDQGAIGASGAGFGLAAAYFVITRKLHTYPLDPKQLLIGFVLWLVLTAGFTSWTGHLGGLLTGAAVAMGFAYAPRKHQALVQAAVLAGVIAVLVVAIVAKAAQAG</sequence>
<dbReference type="PANTHER" id="PTHR43731:SF14">
    <property type="entry name" value="PRESENILIN-ASSOCIATED RHOMBOID-LIKE PROTEIN, MITOCHONDRIAL"/>
    <property type="match status" value="1"/>
</dbReference>
<dbReference type="PANTHER" id="PTHR43731">
    <property type="entry name" value="RHOMBOID PROTEASE"/>
    <property type="match status" value="1"/>
</dbReference>
<dbReference type="InterPro" id="IPR022764">
    <property type="entry name" value="Peptidase_S54_rhomboid_dom"/>
</dbReference>
<comment type="similarity">
    <text evidence="2">Belongs to the peptidase S54 family.</text>
</comment>
<evidence type="ECO:0000313" key="10">
    <source>
        <dbReference type="Proteomes" id="UP000636960"/>
    </source>
</evidence>
<feature type="domain" description="Peptidase S54 rhomboid" evidence="8">
    <location>
        <begin position="129"/>
        <end position="265"/>
    </location>
</feature>
<evidence type="ECO:0000313" key="9">
    <source>
        <dbReference type="EMBL" id="GIE95965.1"/>
    </source>
</evidence>
<feature type="transmembrane region" description="Helical" evidence="7">
    <location>
        <begin position="147"/>
        <end position="164"/>
    </location>
</feature>
<keyword evidence="5 7" id="KW-1133">Transmembrane helix</keyword>